<dbReference type="AlphaFoldDB" id="A0A7R8YWB5"/>
<reference evidence="2 3" key="1">
    <citation type="submission" date="2020-11" db="EMBL/GenBank/DDBJ databases">
        <authorList>
            <person name="Wallbank WR R."/>
            <person name="Pardo Diaz C."/>
            <person name="Kozak K."/>
            <person name="Martin S."/>
            <person name="Jiggins C."/>
            <person name="Moest M."/>
            <person name="Warren A I."/>
            <person name="Generalovic N T."/>
            <person name="Byers J.R.P. K."/>
            <person name="Montejo-Kovacevich G."/>
            <person name="Yen C E."/>
        </authorList>
    </citation>
    <scope>NUCLEOTIDE SEQUENCE [LARGE SCALE GENOMIC DNA]</scope>
</reference>
<evidence type="ECO:0000256" key="1">
    <source>
        <dbReference type="SAM" id="Phobius"/>
    </source>
</evidence>
<keyword evidence="1" id="KW-0812">Transmembrane</keyword>
<gene>
    <name evidence="2" type="ORF">HERILL_LOCUS7543</name>
</gene>
<dbReference type="EMBL" id="LR899011">
    <property type="protein sequence ID" value="CAD7084660.1"/>
    <property type="molecule type" value="Genomic_DNA"/>
</dbReference>
<name>A0A7R8YWB5_HERIL</name>
<keyword evidence="3" id="KW-1185">Reference proteome</keyword>
<evidence type="ECO:0000313" key="2">
    <source>
        <dbReference type="EMBL" id="CAD7084660.1"/>
    </source>
</evidence>
<feature type="transmembrane region" description="Helical" evidence="1">
    <location>
        <begin position="16"/>
        <end position="45"/>
    </location>
</feature>
<sequence>MVRSTDPAKLMEVLSYALWIISLQIEVSSQILLLLFVSPMLSVVLNEPSKCLRRQVEVLFVQSESLFNGAHVFFESNWIRKKLCSCDRIWINFRIRWSRNDKWTFGKFRLNDDITFTQIYAANSISAKNV</sequence>
<accession>A0A7R8YWB5</accession>
<dbReference type="Proteomes" id="UP000594454">
    <property type="component" value="Chromosome 3"/>
</dbReference>
<protein>
    <submittedName>
        <fullName evidence="2">Uncharacterized protein</fullName>
    </submittedName>
</protein>
<keyword evidence="1" id="KW-0472">Membrane</keyword>
<keyword evidence="1" id="KW-1133">Transmembrane helix</keyword>
<dbReference type="InParanoid" id="A0A7R8YWB5"/>
<organism evidence="2 3">
    <name type="scientific">Hermetia illucens</name>
    <name type="common">Black soldier fly</name>
    <dbReference type="NCBI Taxonomy" id="343691"/>
    <lineage>
        <taxon>Eukaryota</taxon>
        <taxon>Metazoa</taxon>
        <taxon>Ecdysozoa</taxon>
        <taxon>Arthropoda</taxon>
        <taxon>Hexapoda</taxon>
        <taxon>Insecta</taxon>
        <taxon>Pterygota</taxon>
        <taxon>Neoptera</taxon>
        <taxon>Endopterygota</taxon>
        <taxon>Diptera</taxon>
        <taxon>Brachycera</taxon>
        <taxon>Stratiomyomorpha</taxon>
        <taxon>Stratiomyidae</taxon>
        <taxon>Hermetiinae</taxon>
        <taxon>Hermetia</taxon>
    </lineage>
</organism>
<evidence type="ECO:0000313" key="3">
    <source>
        <dbReference type="Proteomes" id="UP000594454"/>
    </source>
</evidence>
<proteinExistence type="predicted"/>